<evidence type="ECO:0000256" key="8">
    <source>
        <dbReference type="ARBA" id="ARBA00023146"/>
    </source>
</evidence>
<evidence type="ECO:0000256" key="10">
    <source>
        <dbReference type="ARBA" id="ARBA00047364"/>
    </source>
</evidence>
<evidence type="ECO:0000256" key="2">
    <source>
        <dbReference type="ARBA" id="ARBA00012838"/>
    </source>
</evidence>
<evidence type="ECO:0000256" key="5">
    <source>
        <dbReference type="ARBA" id="ARBA00022741"/>
    </source>
</evidence>
<keyword evidence="4" id="KW-0436">Ligase</keyword>
<dbReference type="GO" id="GO:0006431">
    <property type="term" value="P:methionyl-tRNA aminoacylation"/>
    <property type="evidence" value="ECO:0007669"/>
    <property type="project" value="TreeGrafter"/>
</dbReference>
<reference evidence="13" key="5">
    <citation type="journal article" date="2021" name="G3 (Bethesda)">
        <title>Aegilops tauschii genome assembly Aet v5.0 features greater sequence contiguity and improved annotation.</title>
        <authorList>
            <person name="Wang L."/>
            <person name="Zhu T."/>
            <person name="Rodriguez J.C."/>
            <person name="Deal K.R."/>
            <person name="Dubcovsky J."/>
            <person name="McGuire P.E."/>
            <person name="Lux T."/>
            <person name="Spannagl M."/>
            <person name="Mayer K.F.X."/>
            <person name="Baldrich P."/>
            <person name="Meyers B.C."/>
            <person name="Huo N."/>
            <person name="Gu Y.Q."/>
            <person name="Zhou H."/>
            <person name="Devos K.M."/>
            <person name="Bennetzen J.L."/>
            <person name="Unver T."/>
            <person name="Budak H."/>
            <person name="Gulick P.J."/>
            <person name="Galiba G."/>
            <person name="Kalapos B."/>
            <person name="Nelson D.R."/>
            <person name="Li P."/>
            <person name="You F.M."/>
            <person name="Luo M.C."/>
            <person name="Dvorak J."/>
        </authorList>
    </citation>
    <scope>NUCLEOTIDE SEQUENCE [LARGE SCALE GENOMIC DNA]</scope>
    <source>
        <strain evidence="13">cv. AL8/78</strain>
    </source>
</reference>
<dbReference type="AlphaFoldDB" id="A0A453SIB2"/>
<reference evidence="13" key="4">
    <citation type="submission" date="2019-03" db="UniProtKB">
        <authorList>
            <consortium name="EnsemblPlants"/>
        </authorList>
    </citation>
    <scope>IDENTIFICATION</scope>
</reference>
<evidence type="ECO:0000313" key="13">
    <source>
        <dbReference type="EnsemblPlants" id="AET7Gv20976300.3"/>
    </source>
</evidence>
<dbReference type="PANTHER" id="PTHR45765:SF9">
    <property type="entry name" value="METHIONINE--TRNA LIGASE"/>
    <property type="match status" value="1"/>
</dbReference>
<keyword evidence="6" id="KW-0067">ATP-binding</keyword>
<feature type="region of interest" description="Disordered" evidence="11">
    <location>
        <begin position="1"/>
        <end position="26"/>
    </location>
</feature>
<dbReference type="EC" id="6.1.1.10" evidence="2"/>
<dbReference type="InterPro" id="IPR023458">
    <property type="entry name" value="Met-tRNA_ligase_1"/>
</dbReference>
<evidence type="ECO:0000256" key="3">
    <source>
        <dbReference type="ARBA" id="ARBA00022490"/>
    </source>
</evidence>
<feature type="compositionally biased region" description="Low complexity" evidence="11">
    <location>
        <begin position="8"/>
        <end position="20"/>
    </location>
</feature>
<name>A0A453SIB2_AEGTS</name>
<dbReference type="InterPro" id="IPR029038">
    <property type="entry name" value="MetRS_Zn"/>
</dbReference>
<keyword evidence="7" id="KW-0648">Protein biosynthesis</keyword>
<dbReference type="Pfam" id="PF09334">
    <property type="entry name" value="tRNA-synt_1g"/>
    <property type="match status" value="1"/>
</dbReference>
<dbReference type="SUPFAM" id="SSF57770">
    <property type="entry name" value="Methionyl-tRNA synthetase (MetRS), Zn-domain"/>
    <property type="match status" value="1"/>
</dbReference>
<comment type="subcellular location">
    <subcellularLocation>
        <location evidence="1">Cytoplasm</location>
    </subcellularLocation>
</comment>
<evidence type="ECO:0000259" key="12">
    <source>
        <dbReference type="Pfam" id="PF09334"/>
    </source>
</evidence>
<evidence type="ECO:0000256" key="6">
    <source>
        <dbReference type="ARBA" id="ARBA00022840"/>
    </source>
</evidence>
<protein>
    <recommendedName>
        <fullName evidence="2">methionine--tRNA ligase</fullName>
        <ecNumber evidence="2">6.1.1.10</ecNumber>
    </recommendedName>
    <alternativeName>
        <fullName evidence="9">Methionyl-tRNA synthetase</fullName>
    </alternativeName>
</protein>
<dbReference type="GO" id="GO:0005524">
    <property type="term" value="F:ATP binding"/>
    <property type="evidence" value="ECO:0007669"/>
    <property type="project" value="UniProtKB-KW"/>
</dbReference>
<reference evidence="14" key="1">
    <citation type="journal article" date="2014" name="Science">
        <title>Ancient hybridizations among the ancestral genomes of bread wheat.</title>
        <authorList>
            <consortium name="International Wheat Genome Sequencing Consortium,"/>
            <person name="Marcussen T."/>
            <person name="Sandve S.R."/>
            <person name="Heier L."/>
            <person name="Spannagl M."/>
            <person name="Pfeifer M."/>
            <person name="Jakobsen K.S."/>
            <person name="Wulff B.B."/>
            <person name="Steuernagel B."/>
            <person name="Mayer K.F."/>
            <person name="Olsen O.A."/>
        </authorList>
    </citation>
    <scope>NUCLEOTIDE SEQUENCE [LARGE SCALE GENOMIC DNA]</scope>
    <source>
        <strain evidence="14">cv. AL8/78</strain>
    </source>
</reference>
<evidence type="ECO:0000256" key="7">
    <source>
        <dbReference type="ARBA" id="ARBA00022917"/>
    </source>
</evidence>
<evidence type="ECO:0000256" key="4">
    <source>
        <dbReference type="ARBA" id="ARBA00022598"/>
    </source>
</evidence>
<keyword evidence="3" id="KW-0963">Cytoplasm</keyword>
<dbReference type="EnsemblPlants" id="AET7Gv20976300.3">
    <property type="protein sequence ID" value="AET7Gv20976300.3"/>
    <property type="gene ID" value="AET7Gv20976300"/>
</dbReference>
<dbReference type="GO" id="GO:0017101">
    <property type="term" value="C:aminoacyl-tRNA synthetase multienzyme complex"/>
    <property type="evidence" value="ECO:0007669"/>
    <property type="project" value="TreeGrafter"/>
</dbReference>
<feature type="domain" description="Methionyl/Leucyl tRNA synthetase" evidence="12">
    <location>
        <begin position="82"/>
        <end position="149"/>
    </location>
</feature>
<dbReference type="Gene3D" id="2.170.220.10">
    <property type="match status" value="1"/>
</dbReference>
<dbReference type="PANTHER" id="PTHR45765">
    <property type="entry name" value="METHIONINE--TRNA LIGASE"/>
    <property type="match status" value="1"/>
</dbReference>
<comment type="catalytic activity">
    <reaction evidence="10">
        <text>tRNA(Met) + L-methionine + ATP = L-methionyl-tRNA(Met) + AMP + diphosphate</text>
        <dbReference type="Rhea" id="RHEA:13481"/>
        <dbReference type="Rhea" id="RHEA-COMP:9667"/>
        <dbReference type="Rhea" id="RHEA-COMP:9698"/>
        <dbReference type="ChEBI" id="CHEBI:30616"/>
        <dbReference type="ChEBI" id="CHEBI:33019"/>
        <dbReference type="ChEBI" id="CHEBI:57844"/>
        <dbReference type="ChEBI" id="CHEBI:78442"/>
        <dbReference type="ChEBI" id="CHEBI:78530"/>
        <dbReference type="ChEBI" id="CHEBI:456215"/>
        <dbReference type="EC" id="6.1.1.10"/>
    </reaction>
</comment>
<evidence type="ECO:0000256" key="1">
    <source>
        <dbReference type="ARBA" id="ARBA00004496"/>
    </source>
</evidence>
<dbReference type="InterPro" id="IPR015413">
    <property type="entry name" value="Methionyl/Leucyl_tRNA_Synth"/>
</dbReference>
<keyword evidence="5" id="KW-0547">Nucleotide-binding</keyword>
<accession>A0A453SIB2</accession>
<reference evidence="14" key="2">
    <citation type="journal article" date="2017" name="Nat. Plants">
        <title>The Aegilops tauschii genome reveals multiple impacts of transposons.</title>
        <authorList>
            <person name="Zhao G."/>
            <person name="Zou C."/>
            <person name="Li K."/>
            <person name="Wang K."/>
            <person name="Li T."/>
            <person name="Gao L."/>
            <person name="Zhang X."/>
            <person name="Wang H."/>
            <person name="Yang Z."/>
            <person name="Liu X."/>
            <person name="Jiang W."/>
            <person name="Mao L."/>
            <person name="Kong X."/>
            <person name="Jiao Y."/>
            <person name="Jia J."/>
        </authorList>
    </citation>
    <scope>NUCLEOTIDE SEQUENCE [LARGE SCALE GENOMIC DNA]</scope>
    <source>
        <strain evidence="14">cv. AL8/78</strain>
    </source>
</reference>
<evidence type="ECO:0000256" key="9">
    <source>
        <dbReference type="ARBA" id="ARBA00030904"/>
    </source>
</evidence>
<dbReference type="FunFam" id="2.20.28.20:FF:000001">
    <property type="entry name" value="Methionine--tRNA ligase"/>
    <property type="match status" value="1"/>
</dbReference>
<reference evidence="13" key="3">
    <citation type="journal article" date="2017" name="Nature">
        <title>Genome sequence of the progenitor of the wheat D genome Aegilops tauschii.</title>
        <authorList>
            <person name="Luo M.C."/>
            <person name="Gu Y.Q."/>
            <person name="Puiu D."/>
            <person name="Wang H."/>
            <person name="Twardziok S.O."/>
            <person name="Deal K.R."/>
            <person name="Huo N."/>
            <person name="Zhu T."/>
            <person name="Wang L."/>
            <person name="Wang Y."/>
            <person name="McGuire P.E."/>
            <person name="Liu S."/>
            <person name="Long H."/>
            <person name="Ramasamy R.K."/>
            <person name="Rodriguez J.C."/>
            <person name="Van S.L."/>
            <person name="Yuan L."/>
            <person name="Wang Z."/>
            <person name="Xia Z."/>
            <person name="Xiao L."/>
            <person name="Anderson O.D."/>
            <person name="Ouyang S."/>
            <person name="Liang Y."/>
            <person name="Zimin A.V."/>
            <person name="Pertea G."/>
            <person name="Qi P."/>
            <person name="Bennetzen J.L."/>
            <person name="Dai X."/>
            <person name="Dawson M.W."/>
            <person name="Muller H.G."/>
            <person name="Kugler K."/>
            <person name="Rivarola-Duarte L."/>
            <person name="Spannagl M."/>
            <person name="Mayer K.F.X."/>
            <person name="Lu F.H."/>
            <person name="Bevan M.W."/>
            <person name="Leroy P."/>
            <person name="Li P."/>
            <person name="You F.M."/>
            <person name="Sun Q."/>
            <person name="Liu Z."/>
            <person name="Lyons E."/>
            <person name="Wicker T."/>
            <person name="Salzberg S.L."/>
            <person name="Devos K.M."/>
            <person name="Dvorak J."/>
        </authorList>
    </citation>
    <scope>NUCLEOTIDE SEQUENCE [LARGE SCALE GENOMIC DNA]</scope>
    <source>
        <strain evidence="13">cv. AL8/78</strain>
    </source>
</reference>
<evidence type="ECO:0000313" key="14">
    <source>
        <dbReference type="Proteomes" id="UP000015105"/>
    </source>
</evidence>
<dbReference type="Gramene" id="AET7Gv20976300.3">
    <property type="protein sequence ID" value="AET7Gv20976300.3"/>
    <property type="gene ID" value="AET7Gv20976300"/>
</dbReference>
<keyword evidence="14" id="KW-1185">Reference proteome</keyword>
<evidence type="ECO:0000256" key="11">
    <source>
        <dbReference type="SAM" id="MobiDB-lite"/>
    </source>
</evidence>
<dbReference type="GO" id="GO:0004825">
    <property type="term" value="F:methionine-tRNA ligase activity"/>
    <property type="evidence" value="ECO:0007669"/>
    <property type="project" value="UniProtKB-EC"/>
</dbReference>
<proteinExistence type="predicted"/>
<keyword evidence="8" id="KW-0030">Aminoacyl-tRNA synthetase</keyword>
<dbReference type="Proteomes" id="UP000015105">
    <property type="component" value="Chromosome 7D"/>
</dbReference>
<sequence length="164" mass="18047">MQSTRKCTSGSTSASTTLAGRPPPSRQRYANRFSANCWTTTGSQRTQCSRFVSRCSSRNFLASYLFCVITGSLQGPYSVYRLQLYCESCQRFLADRFVVGSCPVEGCGNDTARGDQCDRCGRLLNSTELIDPRCKAGGPSPVLFGSSHHLPIFHVLNFYHPPGL</sequence>
<organism evidence="13 14">
    <name type="scientific">Aegilops tauschii subsp. strangulata</name>
    <name type="common">Goatgrass</name>
    <dbReference type="NCBI Taxonomy" id="200361"/>
    <lineage>
        <taxon>Eukaryota</taxon>
        <taxon>Viridiplantae</taxon>
        <taxon>Streptophyta</taxon>
        <taxon>Embryophyta</taxon>
        <taxon>Tracheophyta</taxon>
        <taxon>Spermatophyta</taxon>
        <taxon>Magnoliopsida</taxon>
        <taxon>Liliopsida</taxon>
        <taxon>Poales</taxon>
        <taxon>Poaceae</taxon>
        <taxon>BOP clade</taxon>
        <taxon>Pooideae</taxon>
        <taxon>Triticodae</taxon>
        <taxon>Triticeae</taxon>
        <taxon>Triticinae</taxon>
        <taxon>Aegilops</taxon>
    </lineage>
</organism>
<dbReference type="GO" id="GO:0005829">
    <property type="term" value="C:cytosol"/>
    <property type="evidence" value="ECO:0007669"/>
    <property type="project" value="TreeGrafter"/>
</dbReference>